<proteinExistence type="predicted"/>
<organism evidence="1">
    <name type="scientific">Coccolithus braarudii</name>
    <dbReference type="NCBI Taxonomy" id="221442"/>
    <lineage>
        <taxon>Eukaryota</taxon>
        <taxon>Haptista</taxon>
        <taxon>Haptophyta</taxon>
        <taxon>Prymnesiophyceae</taxon>
        <taxon>Coccolithales</taxon>
        <taxon>Coccolithaceae</taxon>
        <taxon>Coccolithus</taxon>
    </lineage>
</organism>
<protein>
    <submittedName>
        <fullName evidence="1">Uncharacterized protein</fullName>
    </submittedName>
</protein>
<reference evidence="1" key="1">
    <citation type="submission" date="2021-01" db="EMBL/GenBank/DDBJ databases">
        <authorList>
            <person name="Corre E."/>
            <person name="Pelletier E."/>
            <person name="Niang G."/>
            <person name="Scheremetjew M."/>
            <person name="Finn R."/>
            <person name="Kale V."/>
            <person name="Holt S."/>
            <person name="Cochrane G."/>
            <person name="Meng A."/>
            <person name="Brown T."/>
            <person name="Cohen L."/>
        </authorList>
    </citation>
    <scope>NUCLEOTIDE SEQUENCE</scope>
    <source>
        <strain evidence="1">PLY182g</strain>
    </source>
</reference>
<gene>
    <name evidence="1" type="ORF">CPEL01642_LOCUS2087</name>
</gene>
<dbReference type="EMBL" id="HBEY01004308">
    <property type="protein sequence ID" value="CAD8598757.1"/>
    <property type="molecule type" value="Transcribed_RNA"/>
</dbReference>
<dbReference type="AlphaFoldDB" id="A0A7S0L0T3"/>
<evidence type="ECO:0000313" key="1">
    <source>
        <dbReference type="EMBL" id="CAD8598757.1"/>
    </source>
</evidence>
<sequence>MHVMQGGYNFKDLIDWQKGFHLLTPITSEAYINNLVTRLERGSTGTKGNGVEIDKELLAKGEATFKMCSCEHGRHYGFCLHSCIEAMHTGLIKGYPPNFNPTRIAAVKHAAPLALGRLGKAVRGGALRTK</sequence>
<accession>A0A7S0L0T3</accession>
<name>A0A7S0L0T3_9EUKA</name>